<dbReference type="RefSeq" id="WP_345359293.1">
    <property type="nucleotide sequence ID" value="NZ_BAABII010000004.1"/>
</dbReference>
<name>A0ABV4CME5_9PSEU</name>
<reference evidence="1 2" key="1">
    <citation type="submission" date="2024-08" db="EMBL/GenBank/DDBJ databases">
        <title>Genome mining of Saccharopolyspora cebuensis PGLac3 from Nigerian medicinal plant.</title>
        <authorList>
            <person name="Ezeobiora C.E."/>
            <person name="Igbokwe N.H."/>
            <person name="Amin D.H."/>
            <person name="Mendie U.E."/>
        </authorList>
    </citation>
    <scope>NUCLEOTIDE SEQUENCE [LARGE SCALE GENOMIC DNA]</scope>
    <source>
        <strain evidence="1 2">PGLac3</strain>
    </source>
</reference>
<proteinExistence type="predicted"/>
<protein>
    <submittedName>
        <fullName evidence="1">Uncharacterized protein</fullName>
    </submittedName>
</protein>
<accession>A0ABV4CME5</accession>
<comment type="caution">
    <text evidence="1">The sequence shown here is derived from an EMBL/GenBank/DDBJ whole genome shotgun (WGS) entry which is preliminary data.</text>
</comment>
<gene>
    <name evidence="1" type="ORF">AB8O55_22765</name>
</gene>
<dbReference type="Proteomes" id="UP001564626">
    <property type="component" value="Unassembled WGS sequence"/>
</dbReference>
<dbReference type="EMBL" id="JBGEHV010000052">
    <property type="protein sequence ID" value="MEY8042246.1"/>
    <property type="molecule type" value="Genomic_DNA"/>
</dbReference>
<sequence>MGSEPTTSGERTPGTRGTAVRDVVHDVVAAVAPEERPVVLGLLRLDDDAVVRRLRDQRGRREPLGFGLGDLVVMVTPVVWLVLDEAARKVVGSAVDGAAKGLGAGLRKVFRKRPAAVEVPPLTREQLAEVRQRVLEAARQRGMPEERAVAVADAVVARLALESDESDEDGTTPG</sequence>
<keyword evidence="2" id="KW-1185">Reference proteome</keyword>
<evidence type="ECO:0000313" key="2">
    <source>
        <dbReference type="Proteomes" id="UP001564626"/>
    </source>
</evidence>
<evidence type="ECO:0000313" key="1">
    <source>
        <dbReference type="EMBL" id="MEY8042246.1"/>
    </source>
</evidence>
<organism evidence="1 2">
    <name type="scientific">Saccharopolyspora cebuensis</name>
    <dbReference type="NCBI Taxonomy" id="418759"/>
    <lineage>
        <taxon>Bacteria</taxon>
        <taxon>Bacillati</taxon>
        <taxon>Actinomycetota</taxon>
        <taxon>Actinomycetes</taxon>
        <taxon>Pseudonocardiales</taxon>
        <taxon>Pseudonocardiaceae</taxon>
        <taxon>Saccharopolyspora</taxon>
    </lineage>
</organism>